<dbReference type="Proteomes" id="UP001549799">
    <property type="component" value="Unassembled WGS sequence"/>
</dbReference>
<protein>
    <submittedName>
        <fullName evidence="1">Uncharacterized protein</fullName>
    </submittedName>
</protein>
<organism evidence="1 2">
    <name type="scientific">Sediminicola arcticus</name>
    <dbReference type="NCBI Taxonomy" id="1574308"/>
    <lineage>
        <taxon>Bacteria</taxon>
        <taxon>Pseudomonadati</taxon>
        <taxon>Bacteroidota</taxon>
        <taxon>Flavobacteriia</taxon>
        <taxon>Flavobacteriales</taxon>
        <taxon>Flavobacteriaceae</taxon>
        <taxon>Sediminicola</taxon>
    </lineage>
</organism>
<comment type="caution">
    <text evidence="1">The sequence shown here is derived from an EMBL/GenBank/DDBJ whole genome shotgun (WGS) entry which is preliminary data.</text>
</comment>
<accession>A0ABV2ST81</accession>
<name>A0ABV2ST81_9FLAO</name>
<evidence type="ECO:0000313" key="2">
    <source>
        <dbReference type="Proteomes" id="UP001549799"/>
    </source>
</evidence>
<evidence type="ECO:0000313" key="1">
    <source>
        <dbReference type="EMBL" id="MET6990383.1"/>
    </source>
</evidence>
<dbReference type="EMBL" id="JBEXAE010000003">
    <property type="protein sequence ID" value="MET6990383.1"/>
    <property type="molecule type" value="Genomic_DNA"/>
</dbReference>
<reference evidence="1 2" key="1">
    <citation type="submission" date="2024-07" db="EMBL/GenBank/DDBJ databases">
        <title>The genome sequence of type strain Sediminicola arcticus GDMCC 1.2805.</title>
        <authorList>
            <person name="Liu Y."/>
        </authorList>
    </citation>
    <scope>NUCLEOTIDE SEQUENCE [LARGE SCALE GENOMIC DNA]</scope>
    <source>
        <strain evidence="1 2">GDMCC 1.2805</strain>
    </source>
</reference>
<gene>
    <name evidence="1" type="ORF">ABXZ36_06955</name>
</gene>
<dbReference type="RefSeq" id="WP_354614784.1">
    <property type="nucleotide sequence ID" value="NZ_JBEXAE010000003.1"/>
</dbReference>
<proteinExistence type="predicted"/>
<sequence length="223" mass="25961">MPLNTNSVKNNLNSRIDNNYQVVGIESFEKDLAKYFFSEVAIKAYSSTYEKTCLNIEFQNNLTLSEVLCFLNTHTWQDKKDKTILKNINPFLKTLQSIKDKNSFSIDIEEVSILLKDTSIVIKKIYAQSIPNQLENILKEITESHFRLTRNFNEVPFEIFIPVFEEDPLEKNDALENIRIGSNNSANDYFGYWGLYYDSEAEAVIYDLENKSMVYGDLFMLNH</sequence>
<keyword evidence="2" id="KW-1185">Reference proteome</keyword>